<evidence type="ECO:0000313" key="3">
    <source>
        <dbReference type="EMBL" id="NYI75502.1"/>
    </source>
</evidence>
<gene>
    <name evidence="3" type="ORF">BJ988_000150</name>
</gene>
<feature type="domain" description="Mce/MlaD" evidence="1">
    <location>
        <begin position="38"/>
        <end position="114"/>
    </location>
</feature>
<dbReference type="PANTHER" id="PTHR33371:SF17">
    <property type="entry name" value="MCE-FAMILY PROTEIN MCE1B"/>
    <property type="match status" value="1"/>
</dbReference>
<dbReference type="PANTHER" id="PTHR33371">
    <property type="entry name" value="INTERMEMBRANE PHOSPHOLIPID TRANSPORT SYSTEM BINDING PROTEIN MLAD-RELATED"/>
    <property type="match status" value="1"/>
</dbReference>
<dbReference type="InterPro" id="IPR052336">
    <property type="entry name" value="MlaD_Phospholipid_Transporter"/>
</dbReference>
<proteinExistence type="predicted"/>
<dbReference type="RefSeq" id="WP_179656220.1">
    <property type="nucleotide sequence ID" value="NZ_JACBZR010000001.1"/>
</dbReference>
<evidence type="ECO:0000313" key="4">
    <source>
        <dbReference type="Proteomes" id="UP000564496"/>
    </source>
</evidence>
<dbReference type="NCBIfam" id="TIGR00996">
    <property type="entry name" value="Mtu_fam_mce"/>
    <property type="match status" value="1"/>
</dbReference>
<dbReference type="InterPro" id="IPR024516">
    <property type="entry name" value="Mce_C"/>
</dbReference>
<dbReference type="InterPro" id="IPR005693">
    <property type="entry name" value="Mce"/>
</dbReference>
<keyword evidence="4" id="KW-1185">Reference proteome</keyword>
<dbReference type="InterPro" id="IPR003399">
    <property type="entry name" value="Mce/MlaD"/>
</dbReference>
<dbReference type="Pfam" id="PF11887">
    <property type="entry name" value="Mce4_CUP1"/>
    <property type="match status" value="1"/>
</dbReference>
<sequence>MKIRDPRSLVLVLVFIVTTSLLSAIVAVTLGRMRIEETVSYQAMFQDASGLREGVDVRASGVTVGTVGDLRLREDHQVEVTFEVPADLPLTESSTAAIRWANLTGDRYLEVGPGKDTGAAALPPGTAIPSSRTSPALDLDTVFNGFKPLFRALSPKDVNQLTESIIAITQGQAGAIDALLTDIGSLTQTLADRDELIGSVIDNLTRVLSTIDRRRDEVDRLLLGLADLTHGLAADRKSIGASVGTIGTFTGRTRSLLKAIRPDLAASLDETGRVAANVNADADYVDRILKQYPDVVHRLGRGGTYGSFFNFYLCGIRVKTGTSDAPVYSPYLMSKEDRCVF</sequence>
<dbReference type="Pfam" id="PF02470">
    <property type="entry name" value="MlaD"/>
    <property type="match status" value="1"/>
</dbReference>
<name>A0A7Z0IQD0_9ACTN</name>
<organism evidence="3 4">
    <name type="scientific">Nocardioides panzhihuensis</name>
    <dbReference type="NCBI Taxonomy" id="860243"/>
    <lineage>
        <taxon>Bacteria</taxon>
        <taxon>Bacillati</taxon>
        <taxon>Actinomycetota</taxon>
        <taxon>Actinomycetes</taxon>
        <taxon>Propionibacteriales</taxon>
        <taxon>Nocardioidaceae</taxon>
        <taxon>Nocardioides</taxon>
    </lineage>
</organism>
<dbReference type="GO" id="GO:0051701">
    <property type="term" value="P:biological process involved in interaction with host"/>
    <property type="evidence" value="ECO:0007669"/>
    <property type="project" value="TreeGrafter"/>
</dbReference>
<comment type="caution">
    <text evidence="3">The sequence shown here is derived from an EMBL/GenBank/DDBJ whole genome shotgun (WGS) entry which is preliminary data.</text>
</comment>
<dbReference type="GO" id="GO:0005576">
    <property type="term" value="C:extracellular region"/>
    <property type="evidence" value="ECO:0007669"/>
    <property type="project" value="TreeGrafter"/>
</dbReference>
<reference evidence="3 4" key="1">
    <citation type="submission" date="2020-07" db="EMBL/GenBank/DDBJ databases">
        <title>Sequencing the genomes of 1000 actinobacteria strains.</title>
        <authorList>
            <person name="Klenk H.-P."/>
        </authorList>
    </citation>
    <scope>NUCLEOTIDE SEQUENCE [LARGE SCALE GENOMIC DNA]</scope>
    <source>
        <strain evidence="3 4">DSM 26487</strain>
    </source>
</reference>
<feature type="domain" description="Mammalian cell entry C-terminal" evidence="2">
    <location>
        <begin position="120"/>
        <end position="320"/>
    </location>
</feature>
<dbReference type="Proteomes" id="UP000564496">
    <property type="component" value="Unassembled WGS sequence"/>
</dbReference>
<evidence type="ECO:0000259" key="1">
    <source>
        <dbReference type="Pfam" id="PF02470"/>
    </source>
</evidence>
<protein>
    <submittedName>
        <fullName evidence="3">Phospholipid/cholesterol/gamma-HCH transport system substrate-binding protein</fullName>
    </submittedName>
</protein>
<evidence type="ECO:0000259" key="2">
    <source>
        <dbReference type="Pfam" id="PF11887"/>
    </source>
</evidence>
<dbReference type="AlphaFoldDB" id="A0A7Z0IQD0"/>
<dbReference type="EMBL" id="JACBZR010000001">
    <property type="protein sequence ID" value="NYI75502.1"/>
    <property type="molecule type" value="Genomic_DNA"/>
</dbReference>
<accession>A0A7Z0IQD0</accession>